<keyword evidence="2" id="KW-0677">Repeat</keyword>
<dbReference type="SUPFAM" id="SSF103647">
    <property type="entry name" value="TSP type-3 repeat"/>
    <property type="match status" value="1"/>
</dbReference>
<dbReference type="PROSITE" id="PS51470">
    <property type="entry name" value="FG_GAP"/>
    <property type="match status" value="1"/>
</dbReference>
<dbReference type="eggNOG" id="COG3391">
    <property type="taxonomic scope" value="Bacteria"/>
</dbReference>
<dbReference type="GO" id="GO:0007155">
    <property type="term" value="P:cell adhesion"/>
    <property type="evidence" value="ECO:0007669"/>
    <property type="project" value="InterPro"/>
</dbReference>
<dbReference type="Gene3D" id="2.130.10.130">
    <property type="entry name" value="Integrin alpha, N-terminal"/>
    <property type="match status" value="4"/>
</dbReference>
<dbReference type="Gene3D" id="4.10.1080.10">
    <property type="entry name" value="TSP type-3 repeat"/>
    <property type="match status" value="1"/>
</dbReference>
<reference evidence="7 8" key="1">
    <citation type="submission" date="2011-06" db="EMBL/GenBank/DDBJ databases">
        <title>The draft genome of Thiorhodococcus drewsii AZ1.</title>
        <authorList>
            <consortium name="US DOE Joint Genome Institute (JGI-PGF)"/>
            <person name="Lucas S."/>
            <person name="Han J."/>
            <person name="Lapidus A."/>
            <person name="Cheng J.-F."/>
            <person name="Goodwin L."/>
            <person name="Pitluck S."/>
            <person name="Peters L."/>
            <person name="Land M.L."/>
            <person name="Hauser L."/>
            <person name="Vogl K."/>
            <person name="Liu Z."/>
            <person name="Imhoff J."/>
            <person name="Thiel V."/>
            <person name="Frigaard N.-U."/>
            <person name="Bryant D.A."/>
            <person name="Woyke T.J."/>
        </authorList>
    </citation>
    <scope>NUCLEOTIDE SEQUENCE [LARGE SCALE GENOMIC DNA]</scope>
    <source>
        <strain evidence="7 8">AZ1</strain>
    </source>
</reference>
<feature type="compositionally biased region" description="Acidic residues" evidence="4">
    <location>
        <begin position="206"/>
        <end position="225"/>
    </location>
</feature>
<dbReference type="SUPFAM" id="SSF69318">
    <property type="entry name" value="Integrin alpha N-terminal domain"/>
    <property type="match status" value="1"/>
</dbReference>
<dbReference type="eggNOG" id="COG2931">
    <property type="taxonomic scope" value="Bacteria"/>
</dbReference>
<evidence type="ECO:0000259" key="6">
    <source>
        <dbReference type="Pfam" id="PF18998"/>
    </source>
</evidence>
<dbReference type="PANTHER" id="PTHR36220">
    <property type="entry name" value="UNNAMED PRODUCT"/>
    <property type="match status" value="1"/>
</dbReference>
<feature type="domain" description="DUF4214" evidence="5">
    <location>
        <begin position="796"/>
        <end position="859"/>
    </location>
</feature>
<evidence type="ECO:0000256" key="2">
    <source>
        <dbReference type="ARBA" id="ARBA00022737"/>
    </source>
</evidence>
<dbReference type="EMBL" id="AFWT01000013">
    <property type="protein sequence ID" value="EGV31280.1"/>
    <property type="molecule type" value="Genomic_DNA"/>
</dbReference>
<organism evidence="7 8">
    <name type="scientific">Thiorhodococcus drewsii AZ1</name>
    <dbReference type="NCBI Taxonomy" id="765913"/>
    <lineage>
        <taxon>Bacteria</taxon>
        <taxon>Pseudomonadati</taxon>
        <taxon>Pseudomonadota</taxon>
        <taxon>Gammaproteobacteria</taxon>
        <taxon>Chromatiales</taxon>
        <taxon>Chromatiaceae</taxon>
        <taxon>Thiorhodococcus</taxon>
    </lineage>
</organism>
<evidence type="ECO:0000259" key="5">
    <source>
        <dbReference type="Pfam" id="PF13946"/>
    </source>
</evidence>
<dbReference type="Proteomes" id="UP000004200">
    <property type="component" value="Unassembled WGS sequence"/>
</dbReference>
<proteinExistence type="predicted"/>
<dbReference type="Pfam" id="PF14312">
    <property type="entry name" value="FG-GAP_2"/>
    <property type="match status" value="7"/>
</dbReference>
<feature type="compositionally biased region" description="Acidic residues" evidence="4">
    <location>
        <begin position="183"/>
        <end position="192"/>
    </location>
</feature>
<dbReference type="InterPro" id="IPR044060">
    <property type="entry name" value="Bacterial_rp_domain"/>
</dbReference>
<evidence type="ECO:0000313" key="7">
    <source>
        <dbReference type="EMBL" id="EGV31280.1"/>
    </source>
</evidence>
<dbReference type="InterPro" id="IPR013519">
    <property type="entry name" value="Int_alpha_beta-p"/>
</dbReference>
<evidence type="ECO:0000256" key="1">
    <source>
        <dbReference type="ARBA" id="ARBA00022729"/>
    </source>
</evidence>
<dbReference type="InterPro" id="IPR025282">
    <property type="entry name" value="DUF4214"/>
</dbReference>
<feature type="domain" description="Bacterial repeat" evidence="6">
    <location>
        <begin position="674"/>
        <end position="748"/>
    </location>
</feature>
<dbReference type="InterPro" id="IPR028974">
    <property type="entry name" value="TSP_type-3_rpt"/>
</dbReference>
<comment type="caution">
    <text evidence="7">The sequence shown here is derived from an EMBL/GenBank/DDBJ whole genome shotgun (WGS) entry which is preliminary data.</text>
</comment>
<dbReference type="GO" id="GO:0005509">
    <property type="term" value="F:calcium ion binding"/>
    <property type="evidence" value="ECO:0007669"/>
    <property type="project" value="InterPro"/>
</dbReference>
<name>G2E1I3_9GAMM</name>
<keyword evidence="1" id="KW-0732">Signal</keyword>
<dbReference type="Pfam" id="PF02412">
    <property type="entry name" value="TSP_3"/>
    <property type="match status" value="2"/>
</dbReference>
<dbReference type="AlphaFoldDB" id="G2E1I3"/>
<dbReference type="STRING" id="765913.ThidrDRAFT_2146"/>
<evidence type="ECO:0000313" key="8">
    <source>
        <dbReference type="Proteomes" id="UP000004200"/>
    </source>
</evidence>
<protein>
    <submittedName>
        <fullName evidence="7">YD repeat-containing protein</fullName>
    </submittedName>
</protein>
<keyword evidence="8" id="KW-1185">Reference proteome</keyword>
<dbReference type="InterPro" id="IPR003367">
    <property type="entry name" value="Thrombospondin_3-like_rpt"/>
</dbReference>
<feature type="compositionally biased region" description="Acidic residues" evidence="4">
    <location>
        <begin position="236"/>
        <end position="252"/>
    </location>
</feature>
<feature type="region of interest" description="Disordered" evidence="4">
    <location>
        <begin position="167"/>
        <end position="257"/>
    </location>
</feature>
<keyword evidence="3" id="KW-0325">Glycoprotein</keyword>
<dbReference type="InterPro" id="IPR028994">
    <property type="entry name" value="Integrin_alpha_N"/>
</dbReference>
<dbReference type="Pfam" id="PF13946">
    <property type="entry name" value="DUF4214"/>
    <property type="match status" value="1"/>
</dbReference>
<evidence type="ECO:0000256" key="3">
    <source>
        <dbReference type="ARBA" id="ARBA00023180"/>
    </source>
</evidence>
<dbReference type="PATRIC" id="fig|765913.3.peg.2186"/>
<gene>
    <name evidence="7" type="ORF">ThidrDRAFT_2146</name>
</gene>
<dbReference type="eggNOG" id="COG3266">
    <property type="taxonomic scope" value="Bacteria"/>
</dbReference>
<evidence type="ECO:0000256" key="4">
    <source>
        <dbReference type="SAM" id="MobiDB-lite"/>
    </source>
</evidence>
<dbReference type="SMART" id="SM00191">
    <property type="entry name" value="Int_alpha"/>
    <property type="match status" value="6"/>
</dbReference>
<dbReference type="InterPro" id="IPR013517">
    <property type="entry name" value="FG-GAP"/>
</dbReference>
<dbReference type="eggNOG" id="COG5276">
    <property type="taxonomic scope" value="Bacteria"/>
</dbReference>
<dbReference type="PANTHER" id="PTHR36220:SF1">
    <property type="entry name" value="GAMMA TUBULIN COMPLEX COMPONENT C-TERMINAL DOMAIN-CONTAINING PROTEIN"/>
    <property type="match status" value="1"/>
</dbReference>
<dbReference type="Pfam" id="PF18998">
    <property type="entry name" value="Flg_new_2"/>
    <property type="match status" value="1"/>
</dbReference>
<accession>G2E1I3</accession>
<sequence length="940" mass="98640">MNVLRILCVYLLIIYSSSLLPEVFYYEYDSNNRLIGVEHQDGTYEDYVYDNMGNRLHKAVTAPGAFINRPPSTVSSPSPASGTAGVDLLPLLSWSAAMDPDPEDAVAYYIHLGTSSNPPLLSSGNATAFGIPSALCLDPGTTYFWQVSARDSHNTETQGPVWQFTTTSTFEQTNTDGDSFVDACDEDDDNDGVSDVLDPFPRDPSESADTDGDGVGDNTDADLDGDGIPNRVEVGLELDPEDPSDAADDLDGDGYSNLAEYRNGSDIDGAASHPGNLAISHIKLFAQDGAANDAFGIAAALDGDVLVVGADEDDGGERDVGAAFVFARQGDVWIQQAKLTPTGGASGDRFGASIGLSGTALVVGVRYDDEQGSNAGAAYVYEYDDDSRRWRQTAKLLAPDGNSGDLFGSSVAIHGDLAVVGAPENNAKGSDSGAAYVFSRNGAGLWGYQDKLTASDGSSYDGFGQAVSIYAETIAVGAPGQEANGDDAGAVYVFGTGANGAWTQRAKLLALEGAEDDQFGFAVALFGDRLLVGSPGNDFGGSNAGSADLFTRSSSGLWTQTTRLLAVDSSASDQFGSDVALAGDIAVIGTRYDDDNGSNSGSAYVFQPNGSGVWSQEKKLRANDAGSGDELGGAVAVSGSRVLVGALGDDDLGSNAGAAYVFELDTTVRPSQVLTVTKSGTGNVTSSPSGISCGSVCTASFDTNTQVTLTAEPSGEYRFGGWSGDCGGTSKTCQVGMDGAKSVFAQFTLLIRPTEVDWQVTEIYIATMGYAADNEGLQYWVEQIQNHLEWTPTTVAQSFFDQPLVQAQYPAEQGYGALVDALYQNIFGRAADSDGYAYWLSELESGHIQRNQMIIALIEGGWANPEAANDMARFANRVHVSLAFTEEQSARGLVYSALSEADRVTLREIGRDLLADVTAEVATRENAIARVPGLLAPLSP</sequence>